<proteinExistence type="predicted"/>
<dbReference type="GO" id="GO:0016705">
    <property type="term" value="F:oxidoreductase activity, acting on paired donors, with incorporation or reduction of molecular oxygen"/>
    <property type="evidence" value="ECO:0007669"/>
    <property type="project" value="InterPro"/>
</dbReference>
<dbReference type="InterPro" id="IPR036661">
    <property type="entry name" value="Luciferase-like_sf"/>
</dbReference>
<feature type="domain" description="Luciferase-like" evidence="3">
    <location>
        <begin position="8"/>
        <end position="302"/>
    </location>
</feature>
<protein>
    <submittedName>
        <fullName evidence="4">3,6-diketocamphane 1,6 monooxygenase</fullName>
        <ecNumber evidence="4">1.14.13.-</ecNumber>
    </submittedName>
</protein>
<dbReference type="EC" id="1.14.13.-" evidence="4"/>
<evidence type="ECO:0000256" key="1">
    <source>
        <dbReference type="ARBA" id="ARBA00023002"/>
    </source>
</evidence>
<dbReference type="PANTHER" id="PTHR30137:SF8">
    <property type="entry name" value="BLR5498 PROTEIN"/>
    <property type="match status" value="1"/>
</dbReference>
<evidence type="ECO:0000256" key="2">
    <source>
        <dbReference type="ARBA" id="ARBA00023033"/>
    </source>
</evidence>
<dbReference type="NCBIfam" id="TIGR03858">
    <property type="entry name" value="LLM_2I7G"/>
    <property type="match status" value="1"/>
</dbReference>
<sequence>MEIGIDSFAAFLPKSEDGTVVPASKRMEALLAEVETADRVGLDAFGIGEHHREGFLDSAPAVILAAAAARTKNIRLNSAVTVLSAADPVRVFQDFATIDLISNGRAEIVAGRGSFTEAYPLFGFALQDYDALFAEKLDLLIKLRDNTHVTWKGRFRPALTGQGVYPRPVQAKLPIWLGVGGTPESFVRAGTLGLPLMIAIIGGSFARFRPLVDLYYEAGRRAGHGRDALKIAIHAMGFVGDTDEIARDAFYPGWARVMNEIGAERGFPPASRAQFDAMCGPEGAFLIGSPQTVRDKMLAANRTMGGISRITFQMSTAMLETERMQRSIELLGSEVAPHVRAELGVDQRD</sequence>
<keyword evidence="5" id="KW-1185">Reference proteome</keyword>
<evidence type="ECO:0000313" key="5">
    <source>
        <dbReference type="Proteomes" id="UP000201613"/>
    </source>
</evidence>
<accession>A0A238LFG4</accession>
<dbReference type="InterPro" id="IPR011251">
    <property type="entry name" value="Luciferase-like_dom"/>
</dbReference>
<dbReference type="Pfam" id="PF00296">
    <property type="entry name" value="Bac_luciferase"/>
    <property type="match status" value="1"/>
</dbReference>
<gene>
    <name evidence="4" type="primary">3,6</name>
    <name evidence="4" type="ORF">LOM8899_02570</name>
</gene>
<dbReference type="OrthoDB" id="9803968at2"/>
<dbReference type="Gene3D" id="3.20.20.30">
    <property type="entry name" value="Luciferase-like domain"/>
    <property type="match status" value="1"/>
</dbReference>
<dbReference type="EMBL" id="FXZK01000004">
    <property type="protein sequence ID" value="SMY08419.1"/>
    <property type="molecule type" value="Genomic_DNA"/>
</dbReference>
<evidence type="ECO:0000313" key="4">
    <source>
        <dbReference type="EMBL" id="SMY08419.1"/>
    </source>
</evidence>
<dbReference type="RefSeq" id="WP_093992587.1">
    <property type="nucleotide sequence ID" value="NZ_FXZK01000004.1"/>
</dbReference>
<evidence type="ECO:0000259" key="3">
    <source>
        <dbReference type="Pfam" id="PF00296"/>
    </source>
</evidence>
<keyword evidence="1 4" id="KW-0560">Oxidoreductase</keyword>
<dbReference type="PANTHER" id="PTHR30137">
    <property type="entry name" value="LUCIFERASE-LIKE MONOOXYGENASE"/>
    <property type="match status" value="1"/>
</dbReference>
<dbReference type="Proteomes" id="UP000201613">
    <property type="component" value="Unassembled WGS sequence"/>
</dbReference>
<dbReference type="AlphaFoldDB" id="A0A238LFG4"/>
<reference evidence="4 5" key="1">
    <citation type="submission" date="2017-05" db="EMBL/GenBank/DDBJ databases">
        <authorList>
            <person name="Song R."/>
            <person name="Chenine A.L."/>
            <person name="Ruprecht R.M."/>
        </authorList>
    </citation>
    <scope>NUCLEOTIDE SEQUENCE [LARGE SCALE GENOMIC DNA]</scope>
    <source>
        <strain evidence="4 5">CECT 8899</strain>
    </source>
</reference>
<keyword evidence="2 4" id="KW-0503">Monooxygenase</keyword>
<dbReference type="GO" id="GO:0005829">
    <property type="term" value="C:cytosol"/>
    <property type="evidence" value="ECO:0007669"/>
    <property type="project" value="TreeGrafter"/>
</dbReference>
<dbReference type="GO" id="GO:0004497">
    <property type="term" value="F:monooxygenase activity"/>
    <property type="evidence" value="ECO:0007669"/>
    <property type="project" value="UniProtKB-KW"/>
</dbReference>
<dbReference type="InterPro" id="IPR050766">
    <property type="entry name" value="Bact_Lucif_Oxidored"/>
</dbReference>
<name>A0A238LFG4_9RHOB</name>
<organism evidence="4 5">
    <name type="scientific">Flavimaricola marinus</name>
    <dbReference type="NCBI Taxonomy" id="1819565"/>
    <lineage>
        <taxon>Bacteria</taxon>
        <taxon>Pseudomonadati</taxon>
        <taxon>Pseudomonadota</taxon>
        <taxon>Alphaproteobacteria</taxon>
        <taxon>Rhodobacterales</taxon>
        <taxon>Paracoccaceae</taxon>
        <taxon>Flavimaricola</taxon>
    </lineage>
</organism>
<dbReference type="SUPFAM" id="SSF51679">
    <property type="entry name" value="Bacterial luciferase-like"/>
    <property type="match status" value="1"/>
</dbReference>
<dbReference type="InterPro" id="IPR022290">
    <property type="entry name" value="LLM_Atu2307-like"/>
</dbReference>